<dbReference type="STRING" id="246199.CUS_8099"/>
<protein>
    <submittedName>
        <fullName evidence="1">Uncharacterized protein</fullName>
    </submittedName>
</protein>
<proteinExistence type="predicted"/>
<organism evidence="1 2">
    <name type="scientific">Ruminococcus albus 8</name>
    <dbReference type="NCBI Taxonomy" id="246199"/>
    <lineage>
        <taxon>Bacteria</taxon>
        <taxon>Bacillati</taxon>
        <taxon>Bacillota</taxon>
        <taxon>Clostridia</taxon>
        <taxon>Eubacteriales</taxon>
        <taxon>Oscillospiraceae</taxon>
        <taxon>Ruminococcus</taxon>
    </lineage>
</organism>
<keyword evidence="2" id="KW-1185">Reference proteome</keyword>
<gene>
    <name evidence="1" type="ORF">CUS_8099</name>
</gene>
<accession>E9SAY6</accession>
<sequence length="46" mass="5073">MINNGARCIFPAAVGEKYTKIQHDAISLRNRSAFYSSAFPQNSSIP</sequence>
<dbReference type="AlphaFoldDB" id="E9SAY6"/>
<evidence type="ECO:0000313" key="2">
    <source>
        <dbReference type="Proteomes" id="UP000004259"/>
    </source>
</evidence>
<dbReference type="EMBL" id="ADKM02000062">
    <property type="protein sequence ID" value="EGC03633.1"/>
    <property type="molecule type" value="Genomic_DNA"/>
</dbReference>
<dbReference type="Proteomes" id="UP000004259">
    <property type="component" value="Unassembled WGS sequence"/>
</dbReference>
<comment type="caution">
    <text evidence="1">The sequence shown here is derived from an EMBL/GenBank/DDBJ whole genome shotgun (WGS) entry which is preliminary data.</text>
</comment>
<name>E9SAY6_RUMAL</name>
<reference evidence="1 2" key="1">
    <citation type="submission" date="2011-02" db="EMBL/GenBank/DDBJ databases">
        <authorList>
            <person name="Nelson K.E."/>
            <person name="Sutton G."/>
            <person name="Torralba M."/>
            <person name="Durkin S."/>
            <person name="Harkins D."/>
            <person name="Montgomery R."/>
            <person name="Ziemer C."/>
            <person name="Klaassens E."/>
            <person name="Ocuiv P."/>
            <person name="Morrison M."/>
        </authorList>
    </citation>
    <scope>NUCLEOTIDE SEQUENCE [LARGE SCALE GENOMIC DNA]</scope>
    <source>
        <strain evidence="1 2">8</strain>
    </source>
</reference>
<evidence type="ECO:0000313" key="1">
    <source>
        <dbReference type="EMBL" id="EGC03633.1"/>
    </source>
</evidence>